<keyword evidence="9" id="KW-1185">Reference proteome</keyword>
<comment type="similarity">
    <text evidence="2 4">Belongs to the bacterial solute-binding protein 3 family.</text>
</comment>
<evidence type="ECO:0000259" key="7">
    <source>
        <dbReference type="SMART" id="SM00079"/>
    </source>
</evidence>
<evidence type="ECO:0000256" key="1">
    <source>
        <dbReference type="ARBA" id="ARBA00004196"/>
    </source>
</evidence>
<feature type="signal peptide" evidence="5">
    <location>
        <begin position="1"/>
        <end position="29"/>
    </location>
</feature>
<dbReference type="Gene3D" id="3.40.190.10">
    <property type="entry name" value="Periplasmic binding protein-like II"/>
    <property type="match status" value="2"/>
</dbReference>
<dbReference type="InterPro" id="IPR001320">
    <property type="entry name" value="Iontro_rcpt_C"/>
</dbReference>
<dbReference type="EMBL" id="FPBV01000010">
    <property type="protein sequence ID" value="SFU85280.1"/>
    <property type="molecule type" value="Genomic_DNA"/>
</dbReference>
<sequence length="287" mass="31092">MKRTTGWGVSLCALALMAVAGCGTSTAPANNAGGTSTGAGSNNQEKTTAIGINATVDSNAQPGDGKIVVGVDNTYPPMEYMDPTDPTKLVGFDIDLGDALGQVLHKQVIWKPTAWDGIQTGLLSKKYDVIISSMNDTPDRRKTIDFIDYMNFGQAIVVKKGNQGNIQSINDLKGKNVGVEISTTSEDALKKTGGVNIKEYNSFPDAFQDLANDRLDAAVVDEVVARYYINLQPDKYQMAGQPFESEPVGIGIRKDETQLEKDLKDALDQIKADGTYDKIYTYWFGKE</sequence>
<protein>
    <submittedName>
        <fullName evidence="8">Polar amino acid transport system substrate-binding protein</fullName>
    </submittedName>
</protein>
<dbReference type="PROSITE" id="PS01039">
    <property type="entry name" value="SBP_BACTERIAL_3"/>
    <property type="match status" value="1"/>
</dbReference>
<evidence type="ECO:0000256" key="2">
    <source>
        <dbReference type="ARBA" id="ARBA00010333"/>
    </source>
</evidence>
<evidence type="ECO:0000259" key="6">
    <source>
        <dbReference type="SMART" id="SM00062"/>
    </source>
</evidence>
<dbReference type="GO" id="GO:0015276">
    <property type="term" value="F:ligand-gated monoatomic ion channel activity"/>
    <property type="evidence" value="ECO:0007669"/>
    <property type="project" value="InterPro"/>
</dbReference>
<dbReference type="PANTHER" id="PTHR35936:SF19">
    <property type="entry name" value="AMINO-ACID-BINDING PROTEIN YXEM-RELATED"/>
    <property type="match status" value="1"/>
</dbReference>
<dbReference type="InterPro" id="IPR018313">
    <property type="entry name" value="SBP_3_CS"/>
</dbReference>
<proteinExistence type="inferred from homology"/>
<feature type="domain" description="Solute-binding protein family 3/N-terminal" evidence="6">
    <location>
        <begin position="66"/>
        <end position="287"/>
    </location>
</feature>
<dbReference type="eggNOG" id="COG0834">
    <property type="taxonomic scope" value="Bacteria"/>
</dbReference>
<dbReference type="GO" id="GO:0016020">
    <property type="term" value="C:membrane"/>
    <property type="evidence" value="ECO:0007669"/>
    <property type="project" value="InterPro"/>
</dbReference>
<gene>
    <name evidence="8" type="ORF">SAMN05421543_11076</name>
</gene>
<dbReference type="SMART" id="SM00062">
    <property type="entry name" value="PBPb"/>
    <property type="match status" value="1"/>
</dbReference>
<dbReference type="PANTHER" id="PTHR35936">
    <property type="entry name" value="MEMBRANE-BOUND LYTIC MUREIN TRANSGLYCOSYLASE F"/>
    <property type="match status" value="1"/>
</dbReference>
<dbReference type="GO" id="GO:0030313">
    <property type="term" value="C:cell envelope"/>
    <property type="evidence" value="ECO:0007669"/>
    <property type="project" value="UniProtKB-SubCell"/>
</dbReference>
<evidence type="ECO:0000256" key="4">
    <source>
        <dbReference type="RuleBase" id="RU003744"/>
    </source>
</evidence>
<dbReference type="SUPFAM" id="SSF53850">
    <property type="entry name" value="Periplasmic binding protein-like II"/>
    <property type="match status" value="1"/>
</dbReference>
<dbReference type="InterPro" id="IPR001638">
    <property type="entry name" value="Solute-binding_3/MltF_N"/>
</dbReference>
<comment type="subcellular location">
    <subcellularLocation>
        <location evidence="1">Cell envelope</location>
    </subcellularLocation>
</comment>
<reference evidence="9" key="1">
    <citation type="submission" date="2016-10" db="EMBL/GenBank/DDBJ databases">
        <authorList>
            <person name="Varghese N."/>
        </authorList>
    </citation>
    <scope>NUCLEOTIDE SEQUENCE [LARGE SCALE GENOMIC DNA]</scope>
    <source>
        <strain evidence="9">DSM 17980</strain>
    </source>
</reference>
<dbReference type="STRING" id="392015.SAMN05421543_11076"/>
<evidence type="ECO:0000313" key="8">
    <source>
        <dbReference type="EMBL" id="SFU85280.1"/>
    </source>
</evidence>
<feature type="domain" description="Ionotropic glutamate receptor C-terminal" evidence="7">
    <location>
        <begin position="66"/>
        <end position="286"/>
    </location>
</feature>
<evidence type="ECO:0000256" key="5">
    <source>
        <dbReference type="SAM" id="SignalP"/>
    </source>
</evidence>
<accession>A0A1I7JJD5</accession>
<keyword evidence="3 5" id="KW-0732">Signal</keyword>
<feature type="chain" id="PRO_5010249709" evidence="5">
    <location>
        <begin position="30"/>
        <end position="287"/>
    </location>
</feature>
<dbReference type="RefSeq" id="WP_175511502.1">
    <property type="nucleotide sequence ID" value="NZ_FPBV01000010.1"/>
</dbReference>
<dbReference type="AlphaFoldDB" id="A0A1I7JJD5"/>
<dbReference type="PROSITE" id="PS51257">
    <property type="entry name" value="PROKAR_LIPOPROTEIN"/>
    <property type="match status" value="1"/>
</dbReference>
<name>A0A1I7JJD5_9BACL</name>
<evidence type="ECO:0000256" key="3">
    <source>
        <dbReference type="ARBA" id="ARBA00022729"/>
    </source>
</evidence>
<evidence type="ECO:0000313" key="9">
    <source>
        <dbReference type="Proteomes" id="UP000183508"/>
    </source>
</evidence>
<dbReference type="CDD" id="cd13624">
    <property type="entry name" value="PBP2_Arg_Lys_His"/>
    <property type="match status" value="1"/>
</dbReference>
<dbReference type="SMART" id="SM00079">
    <property type="entry name" value="PBPe"/>
    <property type="match status" value="1"/>
</dbReference>
<dbReference type="Pfam" id="PF00497">
    <property type="entry name" value="SBP_bac_3"/>
    <property type="match status" value="1"/>
</dbReference>
<dbReference type="Proteomes" id="UP000183508">
    <property type="component" value="Unassembled WGS sequence"/>
</dbReference>
<organism evidence="8 9">
    <name type="scientific">Alicyclobacillus macrosporangiidus</name>
    <dbReference type="NCBI Taxonomy" id="392015"/>
    <lineage>
        <taxon>Bacteria</taxon>
        <taxon>Bacillati</taxon>
        <taxon>Bacillota</taxon>
        <taxon>Bacilli</taxon>
        <taxon>Bacillales</taxon>
        <taxon>Alicyclobacillaceae</taxon>
        <taxon>Alicyclobacillus</taxon>
    </lineage>
</organism>